<gene>
    <name evidence="2" type="ORF">NE619_10205</name>
</gene>
<evidence type="ECO:0000256" key="1">
    <source>
        <dbReference type="SAM" id="SignalP"/>
    </source>
</evidence>
<sequence>MKKKITALITGVMLLVTLIPATALAAESLEPTAVLQPTKVYNPNESIPKTTCQVSNSSPVLFNGHHGALYEIPFSESGTIDLIVENSQGTGDIWYDCGTKEELNDKWEAKLPMKKDEQHLLTDSGVTGEKCYFAVYGKSGSFNAAFDLKVRLYPSADRTISISKKEYFGFNPNAKSQSYKFTAKETGTIKVSLYAGENDVKFSLLNSKKQQISRSVLKMYDIDSPVYFGVKKGKTYYLRLKNLGPADDRPFWLSVKNTKIKEKSGATRKKAVTVKRNKKVRGYVLSGKKGHDWYKVKVKKSGKVKFYLQNQMTNQCYLDVYNKKGKKVKGLKYKKGETDNYILSKTKYGRLSKGTYYVKVYTKDKRECGGYALKWK</sequence>
<proteinExistence type="predicted"/>
<evidence type="ECO:0000313" key="3">
    <source>
        <dbReference type="Proteomes" id="UP001524502"/>
    </source>
</evidence>
<name>A0ABT1RPI9_9FIRM</name>
<dbReference type="SUPFAM" id="SSF89260">
    <property type="entry name" value="Collagen-binding domain"/>
    <property type="match status" value="1"/>
</dbReference>
<dbReference type="Proteomes" id="UP001524502">
    <property type="component" value="Unassembled WGS sequence"/>
</dbReference>
<keyword evidence="3" id="KW-1185">Reference proteome</keyword>
<protein>
    <submittedName>
        <fullName evidence="2">Uncharacterized protein</fullName>
    </submittedName>
</protein>
<keyword evidence="1" id="KW-0732">Signal</keyword>
<evidence type="ECO:0000313" key="2">
    <source>
        <dbReference type="EMBL" id="MCQ4637098.1"/>
    </source>
</evidence>
<feature type="signal peptide" evidence="1">
    <location>
        <begin position="1"/>
        <end position="25"/>
    </location>
</feature>
<feature type="chain" id="PRO_5046624652" evidence="1">
    <location>
        <begin position="26"/>
        <end position="376"/>
    </location>
</feature>
<accession>A0ABT1RPI9</accession>
<dbReference type="RefSeq" id="WP_256132290.1">
    <property type="nucleotide sequence ID" value="NZ_JANFXK010000010.1"/>
</dbReference>
<reference evidence="2 3" key="1">
    <citation type="submission" date="2022-06" db="EMBL/GenBank/DDBJ databases">
        <title>Isolation of gut microbiota from human fecal samples.</title>
        <authorList>
            <person name="Pamer E.G."/>
            <person name="Barat B."/>
            <person name="Waligurski E."/>
            <person name="Medina S."/>
            <person name="Paddock L."/>
            <person name="Mostad J."/>
        </authorList>
    </citation>
    <scope>NUCLEOTIDE SEQUENCE [LARGE SCALE GENOMIC DNA]</scope>
    <source>
        <strain evidence="2 3">SL.3.17</strain>
    </source>
</reference>
<organism evidence="2 3">
    <name type="scientific">Anaerovorax odorimutans</name>
    <dbReference type="NCBI Taxonomy" id="109327"/>
    <lineage>
        <taxon>Bacteria</taxon>
        <taxon>Bacillati</taxon>
        <taxon>Bacillota</taxon>
        <taxon>Clostridia</taxon>
        <taxon>Peptostreptococcales</taxon>
        <taxon>Anaerovoracaceae</taxon>
        <taxon>Anaerovorax</taxon>
    </lineage>
</organism>
<dbReference type="EMBL" id="JANFXK010000010">
    <property type="protein sequence ID" value="MCQ4637098.1"/>
    <property type="molecule type" value="Genomic_DNA"/>
</dbReference>
<dbReference type="Gene3D" id="2.60.120.380">
    <property type="match status" value="2"/>
</dbReference>
<comment type="caution">
    <text evidence="2">The sequence shown here is derived from an EMBL/GenBank/DDBJ whole genome shotgun (WGS) entry which is preliminary data.</text>
</comment>